<proteinExistence type="predicted"/>
<reference evidence="2 3" key="1">
    <citation type="submission" date="2019-07" db="EMBL/GenBank/DDBJ databases">
        <authorList>
            <person name="Hibberd C M."/>
            <person name="Gehrig L. J."/>
            <person name="Chang H.-W."/>
            <person name="Venkatesh S."/>
        </authorList>
    </citation>
    <scope>NUCLEOTIDE SEQUENCE [LARGE SCALE GENOMIC DNA]</scope>
    <source>
        <strain evidence="2">Dorea_formicigenerans_SSTS_Bg7063</strain>
    </source>
</reference>
<protein>
    <recommendedName>
        <fullName evidence="1">Transposase-like Mu C-terminal domain-containing protein</fullName>
    </recommendedName>
</protein>
<dbReference type="EMBL" id="CABHNI010000018">
    <property type="protein sequence ID" value="VUX00874.1"/>
    <property type="molecule type" value="Genomic_DNA"/>
</dbReference>
<accession>A0A564T1F5</accession>
<dbReference type="Pfam" id="PF09299">
    <property type="entry name" value="Mu-transpos_C"/>
    <property type="match status" value="1"/>
</dbReference>
<evidence type="ECO:0000259" key="1">
    <source>
        <dbReference type="Pfam" id="PF09299"/>
    </source>
</evidence>
<feature type="domain" description="Transposase-like Mu C-terminal" evidence="1">
    <location>
        <begin position="1"/>
        <end position="53"/>
    </location>
</feature>
<dbReference type="Proteomes" id="UP000358366">
    <property type="component" value="Unassembled WGS sequence"/>
</dbReference>
<gene>
    <name evidence="2" type="ORF">DFSSTS7063_00966</name>
</gene>
<sequence length="87" mass="10109">MNRTTRRISRDATLELDCRCYDAPMQLIGQKVEVRYLPDDPEKVWVFSEGKRYHARLTNRIENGKTKRENQVAIDYSTVLGGGKNVH</sequence>
<organism evidence="2 3">
    <name type="scientific">Dorea formicigenerans</name>
    <dbReference type="NCBI Taxonomy" id="39486"/>
    <lineage>
        <taxon>Bacteria</taxon>
        <taxon>Bacillati</taxon>
        <taxon>Bacillota</taxon>
        <taxon>Clostridia</taxon>
        <taxon>Lachnospirales</taxon>
        <taxon>Lachnospiraceae</taxon>
        <taxon>Dorea</taxon>
    </lineage>
</organism>
<evidence type="ECO:0000313" key="2">
    <source>
        <dbReference type="EMBL" id="VUX00874.1"/>
    </source>
</evidence>
<evidence type="ECO:0000313" key="3">
    <source>
        <dbReference type="Proteomes" id="UP000358366"/>
    </source>
</evidence>
<name>A0A564T1F5_9FIRM</name>
<dbReference type="InterPro" id="IPR015378">
    <property type="entry name" value="Transposase-like_Mu_C"/>
</dbReference>
<dbReference type="AlphaFoldDB" id="A0A564T1F5"/>
<dbReference type="RefSeq" id="WP_186279102.1">
    <property type="nucleotide sequence ID" value="NZ_CABHNI010000018.1"/>
</dbReference>